<reference evidence="2 3" key="1">
    <citation type="submission" date="2021-07" db="EMBL/GenBank/DDBJ databases">
        <authorList>
            <consortium name="Genoscope - CEA"/>
            <person name="William W."/>
        </authorList>
    </citation>
    <scope>NUCLEOTIDE SEQUENCE [LARGE SCALE GENOMIC DNA]</scope>
</reference>
<gene>
    <name evidence="2" type="ORF">BRAPAZ1V2_A07P36460.2</name>
</gene>
<dbReference type="EMBL" id="LS974623">
    <property type="protein sequence ID" value="CAG7904002.1"/>
    <property type="molecule type" value="Genomic_DNA"/>
</dbReference>
<feature type="domain" description="LYR motif containing" evidence="1">
    <location>
        <begin position="53"/>
        <end position="121"/>
    </location>
</feature>
<dbReference type="Gramene" id="A07p36460.2_BraZ1">
    <property type="protein sequence ID" value="A07p36460.2_BraZ1.CDS.1"/>
    <property type="gene ID" value="A07g36460.2_BraZ1"/>
</dbReference>
<protein>
    <recommendedName>
        <fullName evidence="1">LYR motif containing domain-containing protein</fullName>
    </recommendedName>
</protein>
<proteinExistence type="predicted"/>
<evidence type="ECO:0000313" key="3">
    <source>
        <dbReference type="Proteomes" id="UP000694005"/>
    </source>
</evidence>
<dbReference type="AlphaFoldDB" id="A0A8D9MB45"/>
<name>A0A8D9MB45_BRACM</name>
<dbReference type="PANTHER" id="PTHR36724:SF1">
    <property type="entry name" value="COMPLEX 1 LYR-LIKE PROTEIN"/>
    <property type="match status" value="1"/>
</dbReference>
<dbReference type="PANTHER" id="PTHR36724">
    <property type="entry name" value="COMPLEX 1 LYR-LIKE PROTEIN"/>
    <property type="match status" value="1"/>
</dbReference>
<evidence type="ECO:0000313" key="2">
    <source>
        <dbReference type="EMBL" id="CAG7904002.1"/>
    </source>
</evidence>
<dbReference type="Proteomes" id="UP000694005">
    <property type="component" value="Chromosome A07"/>
</dbReference>
<sequence>MHRLCCVITSFSVCFLRNRWSMKLLNEHFALFYCRDNSCVVMTSLLWLTAEEAAKNRGKVLSLYRQLLRSVSSPKLQLSYASRLAKKAEIKTIFLFGSEEVSKHNVADLIRTGEYALSQLKQGKIPNNTTQY</sequence>
<evidence type="ECO:0000259" key="1">
    <source>
        <dbReference type="Pfam" id="PF23655"/>
    </source>
</evidence>
<organism evidence="2 3">
    <name type="scientific">Brassica campestris</name>
    <name type="common">Field mustard</name>
    <dbReference type="NCBI Taxonomy" id="3711"/>
    <lineage>
        <taxon>Eukaryota</taxon>
        <taxon>Viridiplantae</taxon>
        <taxon>Streptophyta</taxon>
        <taxon>Embryophyta</taxon>
        <taxon>Tracheophyta</taxon>
        <taxon>Spermatophyta</taxon>
        <taxon>Magnoliopsida</taxon>
        <taxon>eudicotyledons</taxon>
        <taxon>Gunneridae</taxon>
        <taxon>Pentapetalae</taxon>
        <taxon>rosids</taxon>
        <taxon>malvids</taxon>
        <taxon>Brassicales</taxon>
        <taxon>Brassicaceae</taxon>
        <taxon>Brassiceae</taxon>
        <taxon>Brassica</taxon>
    </lineage>
</organism>
<dbReference type="InterPro" id="IPR056185">
    <property type="entry name" value="LYRM_2_plant"/>
</dbReference>
<accession>A0A8D9MB45</accession>
<dbReference type="Pfam" id="PF23655">
    <property type="entry name" value="LYRM_2"/>
    <property type="match status" value="1"/>
</dbReference>